<evidence type="ECO:0000256" key="4">
    <source>
        <dbReference type="PROSITE-ProRule" id="PRU00175"/>
    </source>
</evidence>
<feature type="compositionally biased region" description="Low complexity" evidence="5">
    <location>
        <begin position="29"/>
        <end position="39"/>
    </location>
</feature>
<dbReference type="PROSITE" id="PS50089">
    <property type="entry name" value="ZF_RING_2"/>
    <property type="match status" value="1"/>
</dbReference>
<evidence type="ECO:0000256" key="2">
    <source>
        <dbReference type="ARBA" id="ARBA00022771"/>
    </source>
</evidence>
<evidence type="ECO:0000256" key="5">
    <source>
        <dbReference type="SAM" id="MobiDB-lite"/>
    </source>
</evidence>
<feature type="region of interest" description="Disordered" evidence="5">
    <location>
        <begin position="1"/>
        <end position="90"/>
    </location>
</feature>
<name>A0A139AMJ5_GONPJ</name>
<dbReference type="Pfam" id="PF13920">
    <property type="entry name" value="zf-C3HC4_3"/>
    <property type="match status" value="1"/>
</dbReference>
<feature type="domain" description="RING-type" evidence="6">
    <location>
        <begin position="312"/>
        <end position="351"/>
    </location>
</feature>
<evidence type="ECO:0000256" key="1">
    <source>
        <dbReference type="ARBA" id="ARBA00022723"/>
    </source>
</evidence>
<dbReference type="GO" id="GO:0061630">
    <property type="term" value="F:ubiquitin protein ligase activity"/>
    <property type="evidence" value="ECO:0007669"/>
    <property type="project" value="TreeGrafter"/>
</dbReference>
<evidence type="ECO:0000313" key="8">
    <source>
        <dbReference type="Proteomes" id="UP000070544"/>
    </source>
</evidence>
<feature type="compositionally biased region" description="Basic and acidic residues" evidence="5">
    <location>
        <begin position="168"/>
        <end position="177"/>
    </location>
</feature>
<dbReference type="SUPFAM" id="SSF57850">
    <property type="entry name" value="RING/U-box"/>
    <property type="match status" value="1"/>
</dbReference>
<dbReference type="InterPro" id="IPR013083">
    <property type="entry name" value="Znf_RING/FYVE/PHD"/>
</dbReference>
<dbReference type="OrthoDB" id="3045089at2759"/>
<dbReference type="GO" id="GO:0008270">
    <property type="term" value="F:zinc ion binding"/>
    <property type="evidence" value="ECO:0007669"/>
    <property type="project" value="UniProtKB-KW"/>
</dbReference>
<keyword evidence="8" id="KW-1185">Reference proteome</keyword>
<accession>A0A139AMJ5</accession>
<feature type="compositionally biased region" description="Basic and acidic residues" evidence="5">
    <location>
        <begin position="42"/>
        <end position="54"/>
    </location>
</feature>
<dbReference type="AlphaFoldDB" id="A0A139AMJ5"/>
<dbReference type="PANTHER" id="PTHR46858">
    <property type="entry name" value="OS05G0521000 PROTEIN"/>
    <property type="match status" value="1"/>
</dbReference>
<keyword evidence="3" id="KW-0862">Zinc</keyword>
<evidence type="ECO:0000256" key="3">
    <source>
        <dbReference type="ARBA" id="ARBA00022833"/>
    </source>
</evidence>
<evidence type="ECO:0000259" key="6">
    <source>
        <dbReference type="PROSITE" id="PS50089"/>
    </source>
</evidence>
<dbReference type="InterPro" id="IPR001841">
    <property type="entry name" value="Znf_RING"/>
</dbReference>
<proteinExistence type="predicted"/>
<sequence length="363" mass="39838">MAQVPEGAEWRSPLTDMFRQNWPAGWGGTTTTAAVAPTTEQRQVEREASDRREVAGGTQPDGETVPHGHLADAYDPWEPRSTATNADYTPQEPAITDADAEEDSVPFYCPHSPYPVDCRICTDPDTLPPFFDSLVRSFVARGFREQHARELTKVLRVLRRWDEMERARVEAEHEARRDRRKRRRRRDQGGGVLPERTDIYGTGTRDDDDDVPTVQALDFRAEWVVQAIIEQTRRTRSSAWSGAELRHLAEAELDISMAAGAGAGSSGVVGAVEADADVPDGLVDTAAPSPIGLPSTALPNPDRNPDPEADLCKICLAHPTNCVLVPCGHYALCIACARRMKVEDGACPVCRQGVAMVVQTFKA</sequence>
<evidence type="ECO:0000313" key="7">
    <source>
        <dbReference type="EMBL" id="KXS17990.1"/>
    </source>
</evidence>
<dbReference type="GO" id="GO:0016567">
    <property type="term" value="P:protein ubiquitination"/>
    <property type="evidence" value="ECO:0007669"/>
    <property type="project" value="TreeGrafter"/>
</dbReference>
<protein>
    <recommendedName>
        <fullName evidence="6">RING-type domain-containing protein</fullName>
    </recommendedName>
</protein>
<reference evidence="7 8" key="1">
    <citation type="journal article" date="2015" name="Genome Biol. Evol.">
        <title>Phylogenomic analyses indicate that early fungi evolved digesting cell walls of algal ancestors of land plants.</title>
        <authorList>
            <person name="Chang Y."/>
            <person name="Wang S."/>
            <person name="Sekimoto S."/>
            <person name="Aerts A.L."/>
            <person name="Choi C."/>
            <person name="Clum A."/>
            <person name="LaButti K.M."/>
            <person name="Lindquist E.A."/>
            <person name="Yee Ngan C."/>
            <person name="Ohm R.A."/>
            <person name="Salamov A.A."/>
            <person name="Grigoriev I.V."/>
            <person name="Spatafora J.W."/>
            <person name="Berbee M.L."/>
        </authorList>
    </citation>
    <scope>NUCLEOTIDE SEQUENCE [LARGE SCALE GENOMIC DNA]</scope>
    <source>
        <strain evidence="7 8">JEL478</strain>
    </source>
</reference>
<dbReference type="PANTHER" id="PTHR46858:SF5">
    <property type="entry name" value="E3 UBIQUITIN-PROTEIN LIGASE APD1-RELATED"/>
    <property type="match status" value="1"/>
</dbReference>
<keyword evidence="2 4" id="KW-0863">Zinc-finger</keyword>
<dbReference type="EMBL" id="KQ965744">
    <property type="protein sequence ID" value="KXS17990.1"/>
    <property type="molecule type" value="Genomic_DNA"/>
</dbReference>
<feature type="region of interest" description="Disordered" evidence="5">
    <location>
        <begin position="168"/>
        <end position="210"/>
    </location>
</feature>
<keyword evidence="1" id="KW-0479">Metal-binding</keyword>
<dbReference type="STRING" id="1344416.A0A139AMJ5"/>
<organism evidence="7 8">
    <name type="scientific">Gonapodya prolifera (strain JEL478)</name>
    <name type="common">Monoblepharis prolifera</name>
    <dbReference type="NCBI Taxonomy" id="1344416"/>
    <lineage>
        <taxon>Eukaryota</taxon>
        <taxon>Fungi</taxon>
        <taxon>Fungi incertae sedis</taxon>
        <taxon>Chytridiomycota</taxon>
        <taxon>Chytridiomycota incertae sedis</taxon>
        <taxon>Monoblepharidomycetes</taxon>
        <taxon>Monoblepharidales</taxon>
        <taxon>Gonapodyaceae</taxon>
        <taxon>Gonapodya</taxon>
    </lineage>
</organism>
<dbReference type="Proteomes" id="UP000070544">
    <property type="component" value="Unassembled WGS sequence"/>
</dbReference>
<dbReference type="Gene3D" id="3.30.40.10">
    <property type="entry name" value="Zinc/RING finger domain, C3HC4 (zinc finger)"/>
    <property type="match status" value="1"/>
</dbReference>
<gene>
    <name evidence="7" type="ORF">M427DRAFT_236857</name>
</gene>
<dbReference type="SMART" id="SM00184">
    <property type="entry name" value="RING"/>
    <property type="match status" value="1"/>
</dbReference>